<name>A0A6V8N3D8_9BACT</name>
<reference evidence="2" key="1">
    <citation type="submission" date="2020-06" db="EMBL/GenBank/DDBJ databases">
        <title>Draft genomic sequecing of Geomonas sp. Red745.</title>
        <authorList>
            <person name="Itoh H."/>
            <person name="Xu Z.X."/>
            <person name="Ushijima N."/>
            <person name="Masuda Y."/>
            <person name="Shiratori Y."/>
            <person name="Senoo K."/>
        </authorList>
    </citation>
    <scope>NUCLEOTIDE SEQUENCE [LARGE SCALE GENOMIC DNA]</scope>
    <source>
        <strain evidence="2">Red745</strain>
    </source>
</reference>
<evidence type="ECO:0000313" key="2">
    <source>
        <dbReference type="Proteomes" id="UP000587586"/>
    </source>
</evidence>
<dbReference type="Proteomes" id="UP000587586">
    <property type="component" value="Unassembled WGS sequence"/>
</dbReference>
<accession>A0A6V8N3D8</accession>
<sequence length="56" mass="6138">MSPPVAEIDAVHEALHSYSSLNISEENPMLPVLPLYTFFLNPVQKTAIELSAVLLS</sequence>
<proteinExistence type="predicted"/>
<organism evidence="1 2">
    <name type="scientific">Geomonas limicola</name>
    <dbReference type="NCBI Taxonomy" id="2740186"/>
    <lineage>
        <taxon>Bacteria</taxon>
        <taxon>Pseudomonadati</taxon>
        <taxon>Thermodesulfobacteriota</taxon>
        <taxon>Desulfuromonadia</taxon>
        <taxon>Geobacterales</taxon>
        <taxon>Geobacteraceae</taxon>
        <taxon>Geomonas</taxon>
    </lineage>
</organism>
<evidence type="ECO:0000313" key="1">
    <source>
        <dbReference type="EMBL" id="GFO67058.1"/>
    </source>
</evidence>
<dbReference type="AlphaFoldDB" id="A0A6V8N3D8"/>
<comment type="caution">
    <text evidence="1">The sequence shown here is derived from an EMBL/GenBank/DDBJ whole genome shotgun (WGS) entry which is preliminary data.</text>
</comment>
<dbReference type="EMBL" id="BLXZ01000001">
    <property type="protein sequence ID" value="GFO67058.1"/>
    <property type="molecule type" value="Genomic_DNA"/>
</dbReference>
<dbReference type="RefSeq" id="WP_183359574.1">
    <property type="nucleotide sequence ID" value="NZ_BLXZ01000001.1"/>
</dbReference>
<gene>
    <name evidence="1" type="ORF">GMLC_06370</name>
</gene>
<protein>
    <submittedName>
        <fullName evidence="1">Uncharacterized protein</fullName>
    </submittedName>
</protein>
<keyword evidence="2" id="KW-1185">Reference proteome</keyword>